<proteinExistence type="predicted"/>
<sequence>MSQKWTVVYYEDEKGNCPTLEFIEDRSLNNQAKIMALINLLEVQGPNLPRPYADFLTDGIHELRIKLSGDQSRFLYFFTFKNYIIITHAFIKNIQKVPVSEIKKARKYREDFLKRFTEEKLKRKLDDEEF</sequence>
<keyword evidence="2" id="KW-1185">Reference proteome</keyword>
<evidence type="ECO:0000313" key="2">
    <source>
        <dbReference type="Proteomes" id="UP000298458"/>
    </source>
</evidence>
<dbReference type="OrthoDB" id="573082at2"/>
<dbReference type="InterPro" id="IPR009241">
    <property type="entry name" value="HigB-like"/>
</dbReference>
<dbReference type="RefSeq" id="WP_135768146.1">
    <property type="nucleotide sequence ID" value="NZ_RQET01000007.1"/>
</dbReference>
<accession>A0A4R9GEP4</accession>
<reference evidence="1" key="1">
    <citation type="journal article" date="2019" name="PLoS Negl. Trop. Dis.">
        <title>Revisiting the worldwide diversity of Leptospira species in the environment.</title>
        <authorList>
            <person name="Vincent A.T."/>
            <person name="Schiettekatte O."/>
            <person name="Bourhy P."/>
            <person name="Veyrier F.J."/>
            <person name="Picardeau M."/>
        </authorList>
    </citation>
    <scope>NUCLEOTIDE SEQUENCE [LARGE SCALE GENOMIC DNA]</scope>
    <source>
        <strain evidence="1">SSW15</strain>
    </source>
</reference>
<organism evidence="1 2">
    <name type="scientific">Leptospira fletcheri</name>
    <dbReference type="NCBI Taxonomy" id="2484981"/>
    <lineage>
        <taxon>Bacteria</taxon>
        <taxon>Pseudomonadati</taxon>
        <taxon>Spirochaetota</taxon>
        <taxon>Spirochaetia</taxon>
        <taxon>Leptospirales</taxon>
        <taxon>Leptospiraceae</taxon>
        <taxon>Leptospira</taxon>
    </lineage>
</organism>
<dbReference type="EMBL" id="RQET01000007">
    <property type="protein sequence ID" value="TGK10259.1"/>
    <property type="molecule type" value="Genomic_DNA"/>
</dbReference>
<dbReference type="AlphaFoldDB" id="A0A4R9GEP4"/>
<evidence type="ECO:0000313" key="1">
    <source>
        <dbReference type="EMBL" id="TGK10259.1"/>
    </source>
</evidence>
<name>A0A4R9GEP4_9LEPT</name>
<dbReference type="Proteomes" id="UP000298458">
    <property type="component" value="Unassembled WGS sequence"/>
</dbReference>
<gene>
    <name evidence="1" type="ORF">EHO60_10490</name>
</gene>
<comment type="caution">
    <text evidence="1">The sequence shown here is derived from an EMBL/GenBank/DDBJ whole genome shotgun (WGS) entry which is preliminary data.</text>
</comment>
<dbReference type="Pfam" id="PF05973">
    <property type="entry name" value="Gp49"/>
    <property type="match status" value="1"/>
</dbReference>
<protein>
    <submittedName>
        <fullName evidence="1">Type II toxin-antitoxin system RelE/ParE family toxin</fullName>
    </submittedName>
</protein>